<dbReference type="AlphaFoldDB" id="A0A1S5RQT1"/>
<evidence type="ECO:0000256" key="2">
    <source>
        <dbReference type="ARBA" id="ARBA00023022"/>
    </source>
</evidence>
<dbReference type="InterPro" id="IPR038539">
    <property type="entry name" value="Anti-LPS_factor/Scygonadin_sf"/>
</dbReference>
<keyword evidence="2" id="KW-0044">Antibiotic</keyword>
<dbReference type="GO" id="GO:0042742">
    <property type="term" value="P:defense response to bacterium"/>
    <property type="evidence" value="ECO:0007669"/>
    <property type="project" value="UniProtKB-KW"/>
</dbReference>
<proteinExistence type="evidence at transcript level"/>
<evidence type="ECO:0000313" key="4">
    <source>
        <dbReference type="EMBL" id="AOG75595.1"/>
    </source>
</evidence>
<reference evidence="4" key="1">
    <citation type="journal article" date="2017" name="Gene">
        <title>Newly identified PcToll4 regulates antimicrobial peptide expression in intestine of red swamp crayfish Procambarus clarkii.</title>
        <authorList>
            <person name="Huang Y."/>
            <person name="Li T."/>
            <person name="Jin M."/>
            <person name="Yin S."/>
            <person name="Hui K.M."/>
            <person name="Ren Q."/>
        </authorList>
    </citation>
    <scope>NUCLEOTIDE SEQUENCE</scope>
</reference>
<evidence type="ECO:0000256" key="3">
    <source>
        <dbReference type="SAM" id="SignalP"/>
    </source>
</evidence>
<dbReference type="KEGG" id="pcla:123754967"/>
<dbReference type="RefSeq" id="XP_045593277.1">
    <property type="nucleotide sequence ID" value="XM_045737321.2"/>
</dbReference>
<feature type="signal peptide" evidence="3">
    <location>
        <begin position="1"/>
        <end position="26"/>
    </location>
</feature>
<dbReference type="OrthoDB" id="6368080at2759"/>
<dbReference type="Pfam" id="PF11630">
    <property type="entry name" value="Anti-LPS-SCYG"/>
    <property type="match status" value="1"/>
</dbReference>
<sequence length="123" mass="13953">MLGMRWWVLVSVGVFVVVWRPGPCHAEESKGLFGSIIDHFSNFWKNGEMEFMGQICRYSYSPKFQNWGLTYSGKMWCPGWAPFAGNSRTLSRAGAIENATKDFVRKAVDHGLITAEEASVWLQ</sequence>
<feature type="chain" id="PRO_5012706878" evidence="3">
    <location>
        <begin position="27"/>
        <end position="123"/>
    </location>
</feature>
<keyword evidence="3" id="KW-0732">Signal</keyword>
<dbReference type="EMBL" id="KU680793">
    <property type="protein sequence ID" value="AOG75595.1"/>
    <property type="molecule type" value="mRNA"/>
</dbReference>
<dbReference type="GeneID" id="123754967"/>
<evidence type="ECO:0000256" key="1">
    <source>
        <dbReference type="ARBA" id="ARBA00022529"/>
    </source>
</evidence>
<keyword evidence="1" id="KW-0929">Antimicrobial</keyword>
<protein>
    <submittedName>
        <fullName evidence="4">ALF2</fullName>
    </submittedName>
</protein>
<dbReference type="SMR" id="A0A1S5RQT1"/>
<organism evidence="4">
    <name type="scientific">Procambarus clarkii</name>
    <name type="common">Red swamp crayfish</name>
    <dbReference type="NCBI Taxonomy" id="6728"/>
    <lineage>
        <taxon>Eukaryota</taxon>
        <taxon>Metazoa</taxon>
        <taxon>Ecdysozoa</taxon>
        <taxon>Arthropoda</taxon>
        <taxon>Crustacea</taxon>
        <taxon>Multicrustacea</taxon>
        <taxon>Malacostraca</taxon>
        <taxon>Eumalacostraca</taxon>
        <taxon>Eucarida</taxon>
        <taxon>Decapoda</taxon>
        <taxon>Pleocyemata</taxon>
        <taxon>Astacidea</taxon>
        <taxon>Astacoidea</taxon>
        <taxon>Cambaridae</taxon>
        <taxon>Procambarus</taxon>
    </lineage>
</organism>
<dbReference type="Gene3D" id="3.30.160.320">
    <property type="match status" value="1"/>
</dbReference>
<accession>A0A1S5RQT1</accession>
<dbReference type="InterPro" id="IPR024509">
    <property type="entry name" value="Anti-LPS_factor/Scygonadin"/>
</dbReference>
<name>A0A1S5RQT1_PROCL</name>